<evidence type="ECO:0000256" key="1">
    <source>
        <dbReference type="SAM" id="MobiDB-lite"/>
    </source>
</evidence>
<proteinExistence type="evidence at transcript level"/>
<dbReference type="AlphaFoldDB" id="B6TUJ0"/>
<accession>B6TUJ0</accession>
<feature type="region of interest" description="Disordered" evidence="1">
    <location>
        <begin position="1"/>
        <end position="20"/>
    </location>
</feature>
<organism evidence="2">
    <name type="scientific">Zea mays</name>
    <name type="common">Maize</name>
    <dbReference type="NCBI Taxonomy" id="4577"/>
    <lineage>
        <taxon>Eukaryota</taxon>
        <taxon>Viridiplantae</taxon>
        <taxon>Streptophyta</taxon>
        <taxon>Embryophyta</taxon>
        <taxon>Tracheophyta</taxon>
        <taxon>Spermatophyta</taxon>
        <taxon>Magnoliopsida</taxon>
        <taxon>Liliopsida</taxon>
        <taxon>Poales</taxon>
        <taxon>Poaceae</taxon>
        <taxon>PACMAD clade</taxon>
        <taxon>Panicoideae</taxon>
        <taxon>Andropogonodae</taxon>
        <taxon>Andropogoneae</taxon>
        <taxon>Tripsacinae</taxon>
        <taxon>Zea</taxon>
    </lineage>
</organism>
<sequence length="93" mass="10621">MSLTQLKEKCTAQPSQDNRDHMVKKLETGSTVACTKSLEKNVKDLRIAKRNEQKKKINTFVKILNRASMQGNIQGIFGPESVPQWEKLKEYEG</sequence>
<feature type="compositionally biased region" description="Basic and acidic residues" evidence="1">
    <location>
        <begin position="1"/>
        <end position="10"/>
    </location>
</feature>
<protein>
    <submittedName>
        <fullName evidence="2">Uncharacterized protein</fullName>
    </submittedName>
</protein>
<evidence type="ECO:0000313" key="2">
    <source>
        <dbReference type="EMBL" id="ACG40773.1"/>
    </source>
</evidence>
<name>B6TUJ0_MAIZE</name>
<dbReference type="EMBL" id="EU968655">
    <property type="protein sequence ID" value="ACG40773.1"/>
    <property type="molecule type" value="mRNA"/>
</dbReference>
<reference evidence="2" key="1">
    <citation type="journal article" date="2009" name="Plant Mol. Biol.">
        <title>Insights into corn genes derived from large-scale cDNA sequencing.</title>
        <authorList>
            <person name="Alexandrov N.N."/>
            <person name="Brover V.V."/>
            <person name="Freidin S."/>
            <person name="Troukhan M.E."/>
            <person name="Tatarinova T.V."/>
            <person name="Zhang H."/>
            <person name="Swaller T.J."/>
            <person name="Lu Y.P."/>
            <person name="Bouck J."/>
            <person name="Flavell R.B."/>
            <person name="Feldmann K.A."/>
        </authorList>
    </citation>
    <scope>NUCLEOTIDE SEQUENCE</scope>
</reference>